<dbReference type="EMBL" id="AACS02000002">
    <property type="protein sequence ID" value="EAU88559.2"/>
    <property type="molecule type" value="Genomic_DNA"/>
</dbReference>
<dbReference type="SUPFAM" id="SSF53448">
    <property type="entry name" value="Nucleotide-diphospho-sugar transferases"/>
    <property type="match status" value="1"/>
</dbReference>
<dbReference type="GO" id="GO:0000026">
    <property type="term" value="F:alpha-1,2-mannosyltransferase activity"/>
    <property type="evidence" value="ECO:0007669"/>
    <property type="project" value="TreeGrafter"/>
</dbReference>
<keyword evidence="4" id="KW-1185">Reference proteome</keyword>
<dbReference type="Gene3D" id="3.90.550.10">
    <property type="entry name" value="Spore Coat Polysaccharide Biosynthesis Protein SpsA, Chain A"/>
    <property type="match status" value="1"/>
</dbReference>
<organism evidence="3 4">
    <name type="scientific">Coprinopsis cinerea (strain Okayama-7 / 130 / ATCC MYA-4618 / FGSC 9003)</name>
    <name type="common">Inky cap fungus</name>
    <name type="synonym">Hormographiella aspergillata</name>
    <dbReference type="NCBI Taxonomy" id="240176"/>
    <lineage>
        <taxon>Eukaryota</taxon>
        <taxon>Fungi</taxon>
        <taxon>Dikarya</taxon>
        <taxon>Basidiomycota</taxon>
        <taxon>Agaricomycotina</taxon>
        <taxon>Agaricomycetes</taxon>
        <taxon>Agaricomycetidae</taxon>
        <taxon>Agaricales</taxon>
        <taxon>Agaricineae</taxon>
        <taxon>Psathyrellaceae</taxon>
        <taxon>Coprinopsis</taxon>
    </lineage>
</organism>
<evidence type="ECO:0000256" key="1">
    <source>
        <dbReference type="ARBA" id="ARBA00007677"/>
    </source>
</evidence>
<keyword evidence="2" id="KW-0808">Transferase</keyword>
<reference evidence="3 4" key="1">
    <citation type="journal article" date="2010" name="Proc. Natl. Acad. Sci. U.S.A.">
        <title>Insights into evolution of multicellular fungi from the assembled chromosomes of the mushroom Coprinopsis cinerea (Coprinus cinereus).</title>
        <authorList>
            <person name="Stajich J.E."/>
            <person name="Wilke S.K."/>
            <person name="Ahren D."/>
            <person name="Au C.H."/>
            <person name="Birren B.W."/>
            <person name="Borodovsky M."/>
            <person name="Burns C."/>
            <person name="Canback B."/>
            <person name="Casselton L.A."/>
            <person name="Cheng C.K."/>
            <person name="Deng J."/>
            <person name="Dietrich F.S."/>
            <person name="Fargo D.C."/>
            <person name="Farman M.L."/>
            <person name="Gathman A.C."/>
            <person name="Goldberg J."/>
            <person name="Guigo R."/>
            <person name="Hoegger P.J."/>
            <person name="Hooker J.B."/>
            <person name="Huggins A."/>
            <person name="James T.Y."/>
            <person name="Kamada T."/>
            <person name="Kilaru S."/>
            <person name="Kodira C."/>
            <person name="Kues U."/>
            <person name="Kupfer D."/>
            <person name="Kwan H.S."/>
            <person name="Lomsadze A."/>
            <person name="Li W."/>
            <person name="Lilly W.W."/>
            <person name="Ma L.J."/>
            <person name="Mackey A.J."/>
            <person name="Manning G."/>
            <person name="Martin F."/>
            <person name="Muraguchi H."/>
            <person name="Natvig D.O."/>
            <person name="Palmerini H."/>
            <person name="Ramesh M.A."/>
            <person name="Rehmeyer C.J."/>
            <person name="Roe B.A."/>
            <person name="Shenoy N."/>
            <person name="Stanke M."/>
            <person name="Ter-Hovhannisyan V."/>
            <person name="Tunlid A."/>
            <person name="Velagapudi R."/>
            <person name="Vision T.J."/>
            <person name="Zeng Q."/>
            <person name="Zolan M.E."/>
            <person name="Pukkila P.J."/>
        </authorList>
    </citation>
    <scope>NUCLEOTIDE SEQUENCE [LARGE SCALE GENOMIC DNA]</scope>
    <source>
        <strain evidence="4">Okayama-7 / 130 / ATCC MYA-4618 / FGSC 9003</strain>
    </source>
</reference>
<dbReference type="InterPro" id="IPR029044">
    <property type="entry name" value="Nucleotide-diphossugar_trans"/>
</dbReference>
<comment type="caution">
    <text evidence="3">The sequence shown here is derived from an EMBL/GenBank/DDBJ whole genome shotgun (WGS) entry which is preliminary data.</text>
</comment>
<dbReference type="GeneID" id="6009782"/>
<dbReference type="InterPro" id="IPR002685">
    <property type="entry name" value="Glyco_trans_15"/>
</dbReference>
<dbReference type="PANTHER" id="PTHR31121:SF6">
    <property type="entry name" value="ALPHA-1,2 MANNOSYLTRANSFERASE KTR1"/>
    <property type="match status" value="1"/>
</dbReference>
<dbReference type="OMA" id="RKMCRFF"/>
<comment type="similarity">
    <text evidence="1">Belongs to the glycosyltransferase 15 family.</text>
</comment>
<sequence>MSAKCLTKTGLRFQSRPRIFVTLLSTFLHGQYRQFPQLQQLVNPDLPISIPYRANATFVMLCRNEELQGVLSSIRQIEDRFNRDHDYPWVLLNDKPFDEEFKRRVSVITKAPVHFGFIPPEIWNQPDSIDEERAAAGRAKLKAEGIIYAGIGICADSIRGVEYVLLLSHNQCTSLTSSSRPNVDYFCNLNYDPFEFMERNNKTYGFTISLLEWHQTIPTLWDSVKEFIEANPQFVHPNNAMNFVSNNGGKTYNQCHFWSNFEIADMDFWRGEAYSKFFDFLEEKGGFYYERWGDAPVHSIAVSLFAPKDSIHYFYDIGYRHDSFQHCPSGNTWREGSCSCDPTETFKMTRENRDDILDTVMLNGPDKRLWGQLVDGRSTEIKRTGN</sequence>
<dbReference type="FunCoup" id="A8NFH6">
    <property type="interactions" value="121"/>
</dbReference>
<dbReference type="KEGG" id="cci:CC1G_04265"/>
<dbReference type="OrthoDB" id="439943at2759"/>
<dbReference type="RefSeq" id="XP_001833286.2">
    <property type="nucleotide sequence ID" value="XM_001833234.2"/>
</dbReference>
<evidence type="ECO:0000313" key="3">
    <source>
        <dbReference type="EMBL" id="EAU88559.2"/>
    </source>
</evidence>
<dbReference type="Pfam" id="PF01793">
    <property type="entry name" value="Glyco_transf_15"/>
    <property type="match status" value="1"/>
</dbReference>
<dbReference type="VEuPathDB" id="FungiDB:CC1G_04265"/>
<name>A8NFH6_COPC7</name>
<protein>
    <submittedName>
        <fullName evidence="3">Alpha-1,2-mannosyltransferase</fullName>
    </submittedName>
</protein>
<dbReference type="PANTHER" id="PTHR31121">
    <property type="entry name" value="ALPHA-1,2 MANNOSYLTRANSFERASE KTR1"/>
    <property type="match status" value="1"/>
</dbReference>
<evidence type="ECO:0000313" key="4">
    <source>
        <dbReference type="Proteomes" id="UP000001861"/>
    </source>
</evidence>
<dbReference type="GO" id="GO:0000032">
    <property type="term" value="P:cell wall mannoprotein biosynthetic process"/>
    <property type="evidence" value="ECO:0007669"/>
    <property type="project" value="TreeGrafter"/>
</dbReference>
<accession>A8NFH6</accession>
<dbReference type="HOGENOM" id="CLU_024327_2_0_1"/>
<gene>
    <name evidence="3" type="ORF">CC1G_04265</name>
</gene>
<dbReference type="FunFam" id="3.90.550.10:FF:000051">
    <property type="entry name" value="Alpha-1,2-mannosyltransferase (Ktr4)"/>
    <property type="match status" value="1"/>
</dbReference>
<evidence type="ECO:0000256" key="2">
    <source>
        <dbReference type="ARBA" id="ARBA00022679"/>
    </source>
</evidence>
<dbReference type="GO" id="GO:0016020">
    <property type="term" value="C:membrane"/>
    <property type="evidence" value="ECO:0007669"/>
    <property type="project" value="InterPro"/>
</dbReference>
<dbReference type="Proteomes" id="UP000001861">
    <property type="component" value="Unassembled WGS sequence"/>
</dbReference>
<dbReference type="InParanoid" id="A8NFH6"/>
<dbReference type="AlphaFoldDB" id="A8NFH6"/>
<dbReference type="GO" id="GO:0006487">
    <property type="term" value="P:protein N-linked glycosylation"/>
    <property type="evidence" value="ECO:0007669"/>
    <property type="project" value="TreeGrafter"/>
</dbReference>
<proteinExistence type="inferred from homology"/>
<dbReference type="eggNOG" id="KOG4472">
    <property type="taxonomic scope" value="Eukaryota"/>
</dbReference>
<dbReference type="GO" id="GO:0005794">
    <property type="term" value="C:Golgi apparatus"/>
    <property type="evidence" value="ECO:0007669"/>
    <property type="project" value="TreeGrafter"/>
</dbReference>